<dbReference type="AlphaFoldDB" id="A0A1G6DGA3"/>
<comment type="similarity">
    <text evidence="1">Belongs to the AHA1 family.</text>
</comment>
<evidence type="ECO:0000259" key="2">
    <source>
        <dbReference type="Pfam" id="PF08327"/>
    </source>
</evidence>
<dbReference type="STRING" id="665467.SAMN02982931_03357"/>
<protein>
    <submittedName>
        <fullName evidence="3">Activator of Hsp90 ATPase homolog 1-like protein</fullName>
    </submittedName>
</protein>
<dbReference type="InterPro" id="IPR023393">
    <property type="entry name" value="START-like_dom_sf"/>
</dbReference>
<evidence type="ECO:0000313" key="4">
    <source>
        <dbReference type="Proteomes" id="UP000199071"/>
    </source>
</evidence>
<dbReference type="CDD" id="cd08891">
    <property type="entry name" value="SRPBCC_CalC"/>
    <property type="match status" value="1"/>
</dbReference>
<dbReference type="Pfam" id="PF08327">
    <property type="entry name" value="AHSA1"/>
    <property type="match status" value="1"/>
</dbReference>
<accession>A0A1G6DGA3</accession>
<evidence type="ECO:0000256" key="1">
    <source>
        <dbReference type="ARBA" id="ARBA00006817"/>
    </source>
</evidence>
<gene>
    <name evidence="3" type="ORF">SAMN02982931_03357</name>
</gene>
<proteinExistence type="inferred from homology"/>
<dbReference type="OrthoDB" id="793407at2"/>
<name>A0A1G6DGA3_9HYPH</name>
<dbReference type="EMBL" id="FMXQ01000007">
    <property type="protein sequence ID" value="SDB44184.1"/>
    <property type="molecule type" value="Genomic_DNA"/>
</dbReference>
<dbReference type="InterPro" id="IPR013538">
    <property type="entry name" value="ASHA1/2-like_C"/>
</dbReference>
<sequence length="172" mass="19467">MIFRLFGKKDAGGVEVGGTKELLHLTMPVNAPVDRAFAVFVDEFASWWPRDYTWGKDSLKTIGIEPKMNGVCYEESADGDRKVWGSVLAFDRPNHIVLAWQISADRTPEASEAMASRVDVRFNPGENGKTNVLLVHRDFFRHGEGWEKYREDMAAKKGWPYLIDLYAKAVEG</sequence>
<dbReference type="Proteomes" id="UP000199071">
    <property type="component" value="Unassembled WGS sequence"/>
</dbReference>
<dbReference type="Gene3D" id="3.30.530.20">
    <property type="match status" value="1"/>
</dbReference>
<feature type="domain" description="Activator of Hsp90 ATPase homologue 1/2-like C-terminal" evidence="2">
    <location>
        <begin position="30"/>
        <end position="164"/>
    </location>
</feature>
<reference evidence="3 4" key="1">
    <citation type="submission" date="2016-10" db="EMBL/GenBank/DDBJ databases">
        <authorList>
            <person name="de Groot N.N."/>
        </authorList>
    </citation>
    <scope>NUCLEOTIDE SEQUENCE [LARGE SCALE GENOMIC DNA]</scope>
    <source>
        <strain evidence="3 4">ATCC 35022</strain>
    </source>
</reference>
<keyword evidence="4" id="KW-1185">Reference proteome</keyword>
<dbReference type="RefSeq" id="WP_090878034.1">
    <property type="nucleotide sequence ID" value="NZ_FMXQ01000007.1"/>
</dbReference>
<organism evidence="3 4">
    <name type="scientific">Bauldia litoralis</name>
    <dbReference type="NCBI Taxonomy" id="665467"/>
    <lineage>
        <taxon>Bacteria</taxon>
        <taxon>Pseudomonadati</taxon>
        <taxon>Pseudomonadota</taxon>
        <taxon>Alphaproteobacteria</taxon>
        <taxon>Hyphomicrobiales</taxon>
        <taxon>Kaistiaceae</taxon>
        <taxon>Bauldia</taxon>
    </lineage>
</organism>
<evidence type="ECO:0000313" key="3">
    <source>
        <dbReference type="EMBL" id="SDB44184.1"/>
    </source>
</evidence>
<dbReference type="SUPFAM" id="SSF55961">
    <property type="entry name" value="Bet v1-like"/>
    <property type="match status" value="1"/>
</dbReference>